<gene>
    <name evidence="2" type="ORF">AMD00_15130</name>
</gene>
<organism evidence="2 3">
    <name type="scientific">Viridibacillus arvi</name>
    <dbReference type="NCBI Taxonomy" id="263475"/>
    <lineage>
        <taxon>Bacteria</taxon>
        <taxon>Bacillati</taxon>
        <taxon>Bacillota</taxon>
        <taxon>Bacilli</taxon>
        <taxon>Bacillales</taxon>
        <taxon>Caryophanaceae</taxon>
        <taxon>Viridibacillus</taxon>
    </lineage>
</organism>
<comment type="caution">
    <text evidence="2">The sequence shown here is derived from an EMBL/GenBank/DDBJ whole genome shotgun (WGS) entry which is preliminary data.</text>
</comment>
<dbReference type="InterPro" id="IPR013783">
    <property type="entry name" value="Ig-like_fold"/>
</dbReference>
<protein>
    <submittedName>
        <fullName evidence="2">Uncharacterized protein</fullName>
    </submittedName>
</protein>
<evidence type="ECO:0000313" key="2">
    <source>
        <dbReference type="EMBL" id="KOO49661.1"/>
    </source>
</evidence>
<keyword evidence="3" id="KW-1185">Reference proteome</keyword>
<dbReference type="EMBL" id="LILB01000005">
    <property type="protein sequence ID" value="KOO49661.1"/>
    <property type="molecule type" value="Genomic_DNA"/>
</dbReference>
<dbReference type="InterPro" id="IPR014755">
    <property type="entry name" value="Cu-Rt/internalin_Ig-like"/>
</dbReference>
<name>A0A0M0LFD0_9BACL</name>
<dbReference type="OrthoDB" id="2839183at2"/>
<sequence>MGKFRLKFVKPVTSFAIGAAILTGSFAVTEATNTAFAKSETVTITKGKLVSVNTGKAVKGYKSFKSVLYKDGKKFTGLYKKTYYKAGIKGTGLYKKVYYNAGKIGNGLFGKKLYQNGKEFTGIESASGKLYVKGTVANGVVLYQGTKKLYKNGFVVSTTVNEVKVINNTTIEVTFENAQKVNEINAGRFIIDGLTVTNASIKATDDKVVVLKTSPQQGGRKYTVALDGVKQPEFLGVSAVMPTKVSLKNASLQGILGSQVTVEAQVEVENGQPKSYIPVTFTIGNATDTSKKTTVEVLTDENGIAKYSYIQHAFTQDSVYAYSSVNSGVKSSETKVYWGDSERLRITDVTKESTVANNSKKVYKVNVNPIDASSDTKGKYVNVTFAENLNVTSDKINRKAQIVESNKTTPYQTATTQAGAKVYVNAKGEGTFTITGASTSITPIVFANSNDSLERLDTTELQAKGSTVKFDIKHSMILNVEALGTENASNVSTAKNVVVGNTYAANFGGRQYVATVTDLAGNKAPAKILVKVALKGDTETAYIFQDNKLITPDRYGNYTLVTDKKGTVAFTVINRKVDSYIIPTVFIDNAANAGTGQLDEGDLQQTAPLTYFNEAIVSIASMKFVNSNGEDVTSISAEMPVTLNYQTVDQNGLPYAPKVGSTVTFEFSTTFATVMLSNGINKVITPGSIDNSQVVTMGNNGSITFTLRSNLADRVNIEATSSDSLIVPATATLNVLDLATPFERANSVTDIEGMLSALYEMDTLKDKLSRIDVVKSREIAKYVLEKRPAGAGYAKQSDLEKEFNVKFNGL</sequence>
<accession>A0A0M0LFD0</accession>
<proteinExistence type="predicted"/>
<evidence type="ECO:0000256" key="1">
    <source>
        <dbReference type="ARBA" id="ARBA00022729"/>
    </source>
</evidence>
<keyword evidence="1" id="KW-0732">Signal</keyword>
<dbReference type="Gene3D" id="2.60.40.10">
    <property type="entry name" value="Immunoglobulins"/>
    <property type="match status" value="1"/>
</dbReference>
<reference evidence="3" key="1">
    <citation type="submission" date="2015-08" db="EMBL/GenBank/DDBJ databases">
        <title>Fjat-10028 dsm 16317.</title>
        <authorList>
            <person name="Liu B."/>
            <person name="Wang J."/>
            <person name="Zhu Y."/>
            <person name="Liu G."/>
            <person name="Chen Q."/>
            <person name="Chen Z."/>
            <person name="Lan J."/>
            <person name="Che J."/>
            <person name="Ge C."/>
            <person name="Shi H."/>
            <person name="Pan Z."/>
            <person name="Liu X."/>
        </authorList>
    </citation>
    <scope>NUCLEOTIDE SEQUENCE [LARGE SCALE GENOMIC DNA]</scope>
    <source>
        <strain evidence="3">DSM 16317</strain>
    </source>
</reference>
<dbReference type="GeneID" id="301137429"/>
<evidence type="ECO:0000313" key="3">
    <source>
        <dbReference type="Proteomes" id="UP000036867"/>
    </source>
</evidence>
<dbReference type="AlphaFoldDB" id="A0A0M0LFD0"/>
<dbReference type="RefSeq" id="WP_053417836.1">
    <property type="nucleotide sequence ID" value="NZ_LILB01000005.1"/>
</dbReference>
<dbReference type="Gene3D" id="2.60.40.1220">
    <property type="match status" value="1"/>
</dbReference>
<dbReference type="Proteomes" id="UP000036867">
    <property type="component" value="Unassembled WGS sequence"/>
</dbReference>
<dbReference type="STRING" id="263475.AMD00_15130"/>
<dbReference type="PATRIC" id="fig|263475.3.peg.4301"/>